<organism evidence="9 10">
    <name type="scientific">Saxibacter everestensis</name>
    <dbReference type="NCBI Taxonomy" id="2909229"/>
    <lineage>
        <taxon>Bacteria</taxon>
        <taxon>Bacillati</taxon>
        <taxon>Actinomycetota</taxon>
        <taxon>Actinomycetes</taxon>
        <taxon>Micrococcales</taxon>
        <taxon>Brevibacteriaceae</taxon>
        <taxon>Saxibacter</taxon>
    </lineage>
</organism>
<comment type="subcellular location">
    <subcellularLocation>
        <location evidence="1 7">Cell membrane</location>
        <topology evidence="1 7">Multi-pass membrane protein</topology>
    </subcellularLocation>
</comment>
<dbReference type="EMBL" id="CP090958">
    <property type="protein sequence ID" value="WGW11675.1"/>
    <property type="molecule type" value="Genomic_DNA"/>
</dbReference>
<feature type="transmembrane region" description="Helical" evidence="7">
    <location>
        <begin position="68"/>
        <end position="89"/>
    </location>
</feature>
<dbReference type="InterPro" id="IPR035906">
    <property type="entry name" value="MetI-like_sf"/>
</dbReference>
<evidence type="ECO:0000313" key="9">
    <source>
        <dbReference type="EMBL" id="WGW11675.1"/>
    </source>
</evidence>
<dbReference type="RefSeq" id="WP_349638465.1">
    <property type="nucleotide sequence ID" value="NZ_CP090958.1"/>
</dbReference>
<comment type="similarity">
    <text evidence="7">Belongs to the binding-protein-dependent transport system permease family.</text>
</comment>
<evidence type="ECO:0000256" key="4">
    <source>
        <dbReference type="ARBA" id="ARBA00022692"/>
    </source>
</evidence>
<feature type="transmembrane region" description="Helical" evidence="7">
    <location>
        <begin position="192"/>
        <end position="217"/>
    </location>
</feature>
<sequence length="262" mass="28526">MHRGGVSFAMHRLTGLLPILAVAVLWEAVSRLGLTSPVLLPPFSVVIQRLARLTVTGELPWALWVTTYRSFIGLFIAAVVGMAVGLAMARVLSVRWFFNPVVAVGFPLPTITLLPAFTIWFGSGDESKIWLVALTCFFPIAVSTFEGARNMNRQLLWSAQSMGSHGIALFRRVILPASVPFVFSGVRVALPLAVIVTFVAEMVGGGGGLGFLLIYGYRFLQTPTVLAALVAVLIFGVLLDQLLLWSRRVFLPWDASDRARDG</sequence>
<keyword evidence="3" id="KW-1003">Cell membrane</keyword>
<evidence type="ECO:0000259" key="8">
    <source>
        <dbReference type="PROSITE" id="PS50928"/>
    </source>
</evidence>
<gene>
    <name evidence="9" type="ORF">LWF01_16515</name>
</gene>
<evidence type="ECO:0000256" key="6">
    <source>
        <dbReference type="ARBA" id="ARBA00023136"/>
    </source>
</evidence>
<name>A0ABY8QU16_9MICO</name>
<protein>
    <submittedName>
        <fullName evidence="9">ABC transporter permease</fullName>
    </submittedName>
</protein>
<evidence type="ECO:0000256" key="5">
    <source>
        <dbReference type="ARBA" id="ARBA00022989"/>
    </source>
</evidence>
<dbReference type="SUPFAM" id="SSF161098">
    <property type="entry name" value="MetI-like"/>
    <property type="match status" value="1"/>
</dbReference>
<dbReference type="CDD" id="cd06261">
    <property type="entry name" value="TM_PBP2"/>
    <property type="match status" value="1"/>
</dbReference>
<keyword evidence="5 7" id="KW-1133">Transmembrane helix</keyword>
<keyword evidence="2 7" id="KW-0813">Transport</keyword>
<keyword evidence="4 7" id="KW-0812">Transmembrane</keyword>
<evidence type="ECO:0000256" key="7">
    <source>
        <dbReference type="RuleBase" id="RU363032"/>
    </source>
</evidence>
<dbReference type="PROSITE" id="PS50928">
    <property type="entry name" value="ABC_TM1"/>
    <property type="match status" value="1"/>
</dbReference>
<dbReference type="PANTHER" id="PTHR30151:SF0">
    <property type="entry name" value="ABC TRANSPORTER PERMEASE PROTEIN MJ0413-RELATED"/>
    <property type="match status" value="1"/>
</dbReference>
<proteinExistence type="inferred from homology"/>
<dbReference type="PANTHER" id="PTHR30151">
    <property type="entry name" value="ALKANE SULFONATE ABC TRANSPORTER-RELATED, MEMBRANE SUBUNIT"/>
    <property type="match status" value="1"/>
</dbReference>
<feature type="transmembrane region" description="Helical" evidence="7">
    <location>
        <begin position="101"/>
        <end position="123"/>
    </location>
</feature>
<evidence type="ECO:0000256" key="1">
    <source>
        <dbReference type="ARBA" id="ARBA00004651"/>
    </source>
</evidence>
<dbReference type="InterPro" id="IPR000515">
    <property type="entry name" value="MetI-like"/>
</dbReference>
<keyword evidence="6 7" id="KW-0472">Membrane</keyword>
<accession>A0ABY8QU16</accession>
<dbReference type="Proteomes" id="UP001209083">
    <property type="component" value="Chromosome"/>
</dbReference>
<keyword evidence="10" id="KW-1185">Reference proteome</keyword>
<evidence type="ECO:0000313" key="10">
    <source>
        <dbReference type="Proteomes" id="UP001209083"/>
    </source>
</evidence>
<evidence type="ECO:0000256" key="3">
    <source>
        <dbReference type="ARBA" id="ARBA00022475"/>
    </source>
</evidence>
<feature type="transmembrane region" description="Helical" evidence="7">
    <location>
        <begin position="129"/>
        <end position="148"/>
    </location>
</feature>
<evidence type="ECO:0000256" key="2">
    <source>
        <dbReference type="ARBA" id="ARBA00022448"/>
    </source>
</evidence>
<dbReference type="Gene3D" id="1.10.3720.10">
    <property type="entry name" value="MetI-like"/>
    <property type="match status" value="1"/>
</dbReference>
<feature type="transmembrane region" description="Helical" evidence="7">
    <location>
        <begin position="224"/>
        <end position="244"/>
    </location>
</feature>
<feature type="transmembrane region" description="Helical" evidence="7">
    <location>
        <begin position="169"/>
        <end position="186"/>
    </location>
</feature>
<reference evidence="9 10" key="1">
    <citation type="submission" date="2023-05" db="EMBL/GenBank/DDBJ databases">
        <title>Lithophilousrod everest ZFBP1038 complete genpme.</title>
        <authorList>
            <person name="Tian M."/>
        </authorList>
    </citation>
    <scope>NUCLEOTIDE SEQUENCE [LARGE SCALE GENOMIC DNA]</scope>
    <source>
        <strain evidence="9 10">ZFBP1038</strain>
    </source>
</reference>
<feature type="domain" description="ABC transmembrane type-1" evidence="8">
    <location>
        <begin position="63"/>
        <end position="243"/>
    </location>
</feature>
<dbReference type="Pfam" id="PF00528">
    <property type="entry name" value="BPD_transp_1"/>
    <property type="match status" value="1"/>
</dbReference>